<keyword evidence="2" id="KW-1185">Reference proteome</keyword>
<organism evidence="1 2">
    <name type="scientific">Gigaspora rosea</name>
    <dbReference type="NCBI Taxonomy" id="44941"/>
    <lineage>
        <taxon>Eukaryota</taxon>
        <taxon>Fungi</taxon>
        <taxon>Fungi incertae sedis</taxon>
        <taxon>Mucoromycota</taxon>
        <taxon>Glomeromycotina</taxon>
        <taxon>Glomeromycetes</taxon>
        <taxon>Diversisporales</taxon>
        <taxon>Gigasporaceae</taxon>
        <taxon>Gigaspora</taxon>
    </lineage>
</organism>
<gene>
    <name evidence="1" type="ORF">C2G38_2038509</name>
</gene>
<dbReference type="EMBL" id="QKWP01000670">
    <property type="protein sequence ID" value="RIB16513.1"/>
    <property type="molecule type" value="Genomic_DNA"/>
</dbReference>
<reference evidence="1 2" key="1">
    <citation type="submission" date="2018-06" db="EMBL/GenBank/DDBJ databases">
        <title>Comparative genomics reveals the genomic features of Rhizophagus irregularis, R. cerebriforme, R. diaphanum and Gigaspora rosea, and their symbiotic lifestyle signature.</title>
        <authorList>
            <person name="Morin E."/>
            <person name="San Clemente H."/>
            <person name="Chen E.C.H."/>
            <person name="De La Providencia I."/>
            <person name="Hainaut M."/>
            <person name="Kuo A."/>
            <person name="Kohler A."/>
            <person name="Murat C."/>
            <person name="Tang N."/>
            <person name="Roy S."/>
            <person name="Loubradou J."/>
            <person name="Henrissat B."/>
            <person name="Grigoriev I.V."/>
            <person name="Corradi N."/>
            <person name="Roux C."/>
            <person name="Martin F.M."/>
        </authorList>
    </citation>
    <scope>NUCLEOTIDE SEQUENCE [LARGE SCALE GENOMIC DNA]</scope>
    <source>
        <strain evidence="1 2">DAOM 194757</strain>
    </source>
</reference>
<dbReference type="Proteomes" id="UP000266673">
    <property type="component" value="Unassembled WGS sequence"/>
</dbReference>
<sequence length="338" mass="40123">MARVHTYHHISNTFMPKYKVSIVFRIFDNPDWNFAGKGYKSSIIYNFQKTLSLFLQELTNNEAVVKIYQNSQEAYVFRDANPNMVWDKIGILAHFTENTLFGLENEQTKSAIEKEQTPHCTVEDWQRIPIMNKLFNHYLKKFILTSIKWENFFINWQTQENNIIELTVKFEEIYPPNYIVKDRKLRAWKALLRHTGCSNITPFGKESKFEFWTRSKDPTNDRAMLKYLYEYKFLQSIPANHENKTDQFWNAFQNALDSNIRGNDGKRRILSIIADIFHYNTIKEKLSASSYLITEARHYARINGPGGIQLEKLKVTRKKLTPEKEEQIEGFFKIRRMS</sequence>
<accession>A0A397V972</accession>
<comment type="caution">
    <text evidence="1">The sequence shown here is derived from an EMBL/GenBank/DDBJ whole genome shotgun (WGS) entry which is preliminary data.</text>
</comment>
<evidence type="ECO:0000313" key="2">
    <source>
        <dbReference type="Proteomes" id="UP000266673"/>
    </source>
</evidence>
<protein>
    <submittedName>
        <fullName evidence="1">Uncharacterized protein</fullName>
    </submittedName>
</protein>
<dbReference type="AlphaFoldDB" id="A0A397V972"/>
<evidence type="ECO:0000313" key="1">
    <source>
        <dbReference type="EMBL" id="RIB16513.1"/>
    </source>
</evidence>
<proteinExistence type="predicted"/>
<name>A0A397V972_9GLOM</name>